<sequence length="85" mass="9634">MNIYSIKDKAIGFDRIFVANNDFHAMRMANDTVNAESQPGAPKSLIELHPEDYDLYCLGKLDTDTGKIEPETRFMQNLLDLKKVG</sequence>
<accession>A0A976N0V6</accession>
<organism evidence="1">
    <name type="scientific">Sigmofec virus UA08Rod_5228</name>
    <dbReference type="NCBI Taxonomy" id="2929416"/>
    <lineage>
        <taxon>Viruses</taxon>
        <taxon>Monodnaviria</taxon>
        <taxon>Sangervirae</taxon>
        <taxon>Phixviricota</taxon>
        <taxon>Malgrandaviricetes</taxon>
        <taxon>Petitvirales</taxon>
        <taxon>Microviridae</taxon>
    </lineage>
</organism>
<reference evidence="1" key="1">
    <citation type="submission" date="2022-02" db="EMBL/GenBank/DDBJ databases">
        <title>Towards deciphering the DNA virus diversity associated with rodent species in the families Cricetidae and Heteromyidae.</title>
        <authorList>
            <person name="Lund M."/>
            <person name="Larsen B.B."/>
            <person name="Gryseels S."/>
            <person name="Kraberger S."/>
            <person name="Rowsey D.M."/>
            <person name="Steger L."/>
            <person name="Yule K.M."/>
            <person name="Upham N.S."/>
            <person name="Worobey M."/>
            <person name="Van Doorslaer K."/>
            <person name="Varsani A."/>
        </authorList>
    </citation>
    <scope>NUCLEOTIDE SEQUENCE</scope>
    <source>
        <strain evidence="1">UA08Rod_5228</strain>
    </source>
</reference>
<dbReference type="Pfam" id="PF20577">
    <property type="entry name" value="Phage_ORF5"/>
    <property type="match status" value="1"/>
</dbReference>
<name>A0A976N0V6_9VIRU</name>
<proteinExistence type="predicted"/>
<protein>
    <submittedName>
        <fullName evidence="1">Nonstructural protein</fullName>
    </submittedName>
</protein>
<dbReference type="EMBL" id="OM869555">
    <property type="protein sequence ID" value="UPW41194.1"/>
    <property type="molecule type" value="Genomic_DNA"/>
</dbReference>
<evidence type="ECO:0000313" key="1">
    <source>
        <dbReference type="EMBL" id="UPW41194.1"/>
    </source>
</evidence>
<dbReference type="InterPro" id="IPR046781">
    <property type="entry name" value="Phage_ORF5"/>
</dbReference>